<evidence type="ECO:0000313" key="1">
    <source>
        <dbReference type="EMBL" id="KAF0900078.1"/>
    </source>
</evidence>
<sequence>MTARRAMAAKDGVAVLGAKHGDDYTLQGRHGGARAEFDSALCRGSGAVALTGLGSPNLTATTATSTTAVATAPDCLSELPLEIRARIAAYLPYSQVVQLGILSSSWRDFHHHTPVVNLDLGDVAGDSAHAGVDRTYALRDLYFSLLLRNLQVEPSRLASNFRCSLPTCRRELEGMD</sequence>
<dbReference type="SUPFAM" id="SSF81383">
    <property type="entry name" value="F-box domain"/>
    <property type="match status" value="1"/>
</dbReference>
<organism evidence="1 2">
    <name type="scientific">Oryza meyeriana var. granulata</name>
    <dbReference type="NCBI Taxonomy" id="110450"/>
    <lineage>
        <taxon>Eukaryota</taxon>
        <taxon>Viridiplantae</taxon>
        <taxon>Streptophyta</taxon>
        <taxon>Embryophyta</taxon>
        <taxon>Tracheophyta</taxon>
        <taxon>Spermatophyta</taxon>
        <taxon>Magnoliopsida</taxon>
        <taxon>Liliopsida</taxon>
        <taxon>Poales</taxon>
        <taxon>Poaceae</taxon>
        <taxon>BOP clade</taxon>
        <taxon>Oryzoideae</taxon>
        <taxon>Oryzeae</taxon>
        <taxon>Oryzinae</taxon>
        <taxon>Oryza</taxon>
        <taxon>Oryza meyeriana</taxon>
    </lineage>
</organism>
<dbReference type="InterPro" id="IPR036047">
    <property type="entry name" value="F-box-like_dom_sf"/>
</dbReference>
<gene>
    <name evidence="1" type="ORF">E2562_026814</name>
</gene>
<accession>A0A6G1CHV0</accession>
<protein>
    <submittedName>
        <fullName evidence="1">Uncharacterized protein</fullName>
    </submittedName>
</protein>
<comment type="caution">
    <text evidence="1">The sequence shown here is derived from an EMBL/GenBank/DDBJ whole genome shotgun (WGS) entry which is preliminary data.</text>
</comment>
<name>A0A6G1CHV0_9ORYZ</name>
<keyword evidence="2" id="KW-1185">Reference proteome</keyword>
<dbReference type="EMBL" id="SPHZ02000009">
    <property type="protein sequence ID" value="KAF0900078.1"/>
    <property type="molecule type" value="Genomic_DNA"/>
</dbReference>
<reference evidence="1 2" key="1">
    <citation type="submission" date="2019-11" db="EMBL/GenBank/DDBJ databases">
        <title>Whole genome sequence of Oryza granulata.</title>
        <authorList>
            <person name="Li W."/>
        </authorList>
    </citation>
    <scope>NUCLEOTIDE SEQUENCE [LARGE SCALE GENOMIC DNA]</scope>
    <source>
        <strain evidence="2">cv. Menghai</strain>
        <tissue evidence="1">Leaf</tissue>
    </source>
</reference>
<proteinExistence type="predicted"/>
<dbReference type="AlphaFoldDB" id="A0A6G1CHV0"/>
<evidence type="ECO:0000313" key="2">
    <source>
        <dbReference type="Proteomes" id="UP000479710"/>
    </source>
</evidence>
<dbReference type="Proteomes" id="UP000479710">
    <property type="component" value="Unassembled WGS sequence"/>
</dbReference>
<dbReference type="OrthoDB" id="657590at2759"/>